<dbReference type="PANTHER" id="PTHR15887:SF1">
    <property type="entry name" value="TRANSMEMBRANE PROTEIN 69"/>
    <property type="match status" value="1"/>
</dbReference>
<proteinExistence type="predicted"/>
<comment type="caution">
    <text evidence="2">The sequence shown here is derived from an EMBL/GenBank/DDBJ whole genome shotgun (WGS) entry which is preliminary data.</text>
</comment>
<feature type="transmembrane region" description="Helical" evidence="1">
    <location>
        <begin position="126"/>
        <end position="145"/>
    </location>
</feature>
<keyword evidence="1" id="KW-0472">Membrane</keyword>
<keyword evidence="3" id="KW-1185">Reference proteome</keyword>
<gene>
    <name evidence="2" type="ORF">HB662_22715</name>
</gene>
<evidence type="ECO:0000313" key="3">
    <source>
        <dbReference type="Proteomes" id="UP000765160"/>
    </source>
</evidence>
<sequence>MKGMRHMIPGLPIPALWLGLAGLLPFLAMAGATAAGLPWGGRALAAYGATILAFLGAVHWGLALAAPAPGPGRFVLGVVPQLVGWVALLLPLRPGLALLAVAIVATAAAETLAARAGLVPMAYLRLRWVLSVGAAGCLAVAALAAR</sequence>
<protein>
    <submittedName>
        <fullName evidence="2">DUF3429 domain-containing protein</fullName>
    </submittedName>
</protein>
<dbReference type="Proteomes" id="UP000765160">
    <property type="component" value="Unassembled WGS sequence"/>
</dbReference>
<accession>A0ABX1F5T7</accession>
<reference evidence="2 3" key="1">
    <citation type="submission" date="2020-03" db="EMBL/GenBank/DDBJ databases">
        <title>Roseomonas selenitidurans sp. nov. isolated from soil.</title>
        <authorList>
            <person name="Liu H."/>
        </authorList>
    </citation>
    <scope>NUCLEOTIDE SEQUENCE [LARGE SCALE GENOMIC DNA]</scope>
    <source>
        <strain evidence="2 3">JCM 15073</strain>
    </source>
</reference>
<evidence type="ECO:0000313" key="2">
    <source>
        <dbReference type="EMBL" id="NKE47609.1"/>
    </source>
</evidence>
<name>A0ABX1F5T7_9PROT</name>
<keyword evidence="1" id="KW-0812">Transmembrane</keyword>
<organism evidence="2 3">
    <name type="scientific">Falsiroseomonas frigidaquae</name>
    <dbReference type="NCBI Taxonomy" id="487318"/>
    <lineage>
        <taxon>Bacteria</taxon>
        <taxon>Pseudomonadati</taxon>
        <taxon>Pseudomonadota</taxon>
        <taxon>Alphaproteobacteria</taxon>
        <taxon>Acetobacterales</taxon>
        <taxon>Roseomonadaceae</taxon>
        <taxon>Falsiroseomonas</taxon>
    </lineage>
</organism>
<evidence type="ECO:0000256" key="1">
    <source>
        <dbReference type="SAM" id="Phobius"/>
    </source>
</evidence>
<keyword evidence="1" id="KW-1133">Transmembrane helix</keyword>
<dbReference type="Pfam" id="PF11911">
    <property type="entry name" value="DUF3429"/>
    <property type="match status" value="1"/>
</dbReference>
<dbReference type="InterPro" id="IPR021836">
    <property type="entry name" value="DUF3429"/>
</dbReference>
<dbReference type="EMBL" id="JAAVTX010000007">
    <property type="protein sequence ID" value="NKE47609.1"/>
    <property type="molecule type" value="Genomic_DNA"/>
</dbReference>
<dbReference type="PANTHER" id="PTHR15887">
    <property type="entry name" value="TRANSMEMBRANE PROTEIN 69"/>
    <property type="match status" value="1"/>
</dbReference>
<feature type="transmembrane region" description="Helical" evidence="1">
    <location>
        <begin position="44"/>
        <end position="62"/>
    </location>
</feature>